<proteinExistence type="predicted"/>
<dbReference type="Proteomes" id="UP000192328">
    <property type="component" value="Unassembled WGS sequence"/>
</dbReference>
<accession>A0AC61PQ46</accession>
<reference evidence="1" key="1">
    <citation type="submission" date="2017-04" db="EMBL/GenBank/DDBJ databases">
        <authorList>
            <person name="Varghese N."/>
            <person name="Submissions S."/>
        </authorList>
    </citation>
    <scope>NUCLEOTIDE SEQUENCE</scope>
    <source>
        <strain evidence="1">WTE2008</strain>
    </source>
</reference>
<gene>
    <name evidence="1" type="ORF">SAMN06297397_2976</name>
</gene>
<keyword evidence="2" id="KW-1185">Reference proteome</keyword>
<organism evidence="1 2">
    <name type="scientific">Aristaeella lactis</name>
    <dbReference type="NCBI Taxonomy" id="3046383"/>
    <lineage>
        <taxon>Bacteria</taxon>
        <taxon>Bacillati</taxon>
        <taxon>Bacillota</taxon>
        <taxon>Clostridia</taxon>
        <taxon>Eubacteriales</taxon>
        <taxon>Aristaeellaceae</taxon>
        <taxon>Aristaeella</taxon>
    </lineage>
</organism>
<protein>
    <submittedName>
        <fullName evidence="1">Phosphotransferase enzyme family protein</fullName>
    </submittedName>
</protein>
<sequence length="305" mass="34021">MNMQDYLRGNRIKEIRTGQSGADVWEIGNDTVLKHIERSRLEPSRFDTYSREALFYQAKAGTADYLPQVLNVEISEDEIILLLKKYGSPDRSALDDTLLRGITHTLARIHIDTVPAFLNADKAPAERLSTGRIKECLDGWKSILDEHPGAFDEAPLKAIAEKINRIIEWHDTEERVLSHGDFHFDNLLTDEQGNILVCDWQGVNLGGASGDLSFFMSRLGSDGVSVDPAFLLQSYADAVLELTGRTVDTAAIAGHIAAANVITSFLFWYQFLRGADTGRVRGIYEKMAGDFRRLESISDIKTDGE</sequence>
<evidence type="ECO:0000313" key="2">
    <source>
        <dbReference type="Proteomes" id="UP000192328"/>
    </source>
</evidence>
<evidence type="ECO:0000313" key="1">
    <source>
        <dbReference type="EMBL" id="SMC88362.1"/>
    </source>
</evidence>
<comment type="caution">
    <text evidence="1">The sequence shown here is derived from an EMBL/GenBank/DDBJ whole genome shotgun (WGS) entry which is preliminary data.</text>
</comment>
<dbReference type="EMBL" id="FWXZ01000008">
    <property type="protein sequence ID" value="SMC88362.1"/>
    <property type="molecule type" value="Genomic_DNA"/>
</dbReference>
<name>A0AC61PQ46_9FIRM</name>